<dbReference type="Pfam" id="PF14392">
    <property type="entry name" value="zf-CCHC_4"/>
    <property type="match status" value="1"/>
</dbReference>
<reference evidence="3 4" key="1">
    <citation type="journal article" date="2019" name="Plant Biotechnol. J.">
        <title>The red bayberry genome and genetic basis of sex determination.</title>
        <authorList>
            <person name="Jia H.M."/>
            <person name="Jia H.J."/>
            <person name="Cai Q.L."/>
            <person name="Wang Y."/>
            <person name="Zhao H.B."/>
            <person name="Yang W.F."/>
            <person name="Wang G.Y."/>
            <person name="Li Y.H."/>
            <person name="Zhan D.L."/>
            <person name="Shen Y.T."/>
            <person name="Niu Q.F."/>
            <person name="Chang L."/>
            <person name="Qiu J."/>
            <person name="Zhao L."/>
            <person name="Xie H.B."/>
            <person name="Fu W.Y."/>
            <person name="Jin J."/>
            <person name="Li X.W."/>
            <person name="Jiao Y."/>
            <person name="Zhou C.C."/>
            <person name="Tu T."/>
            <person name="Chai C.Y."/>
            <person name="Gao J.L."/>
            <person name="Fan L.J."/>
            <person name="van de Weg E."/>
            <person name="Wang J.Y."/>
            <person name="Gao Z.S."/>
        </authorList>
    </citation>
    <scope>NUCLEOTIDE SEQUENCE [LARGE SCALE GENOMIC DNA]</scope>
    <source>
        <tissue evidence="3">Leaves</tissue>
    </source>
</reference>
<proteinExistence type="predicted"/>
<feature type="domain" description="Zinc knuckle CX2CX4HX4C" evidence="2">
    <location>
        <begin position="33"/>
        <end position="59"/>
    </location>
</feature>
<organism evidence="3 4">
    <name type="scientific">Morella rubra</name>
    <name type="common">Chinese bayberry</name>
    <dbReference type="NCBI Taxonomy" id="262757"/>
    <lineage>
        <taxon>Eukaryota</taxon>
        <taxon>Viridiplantae</taxon>
        <taxon>Streptophyta</taxon>
        <taxon>Embryophyta</taxon>
        <taxon>Tracheophyta</taxon>
        <taxon>Spermatophyta</taxon>
        <taxon>Magnoliopsida</taxon>
        <taxon>eudicotyledons</taxon>
        <taxon>Gunneridae</taxon>
        <taxon>Pentapetalae</taxon>
        <taxon>rosids</taxon>
        <taxon>fabids</taxon>
        <taxon>Fagales</taxon>
        <taxon>Myricaceae</taxon>
        <taxon>Morella</taxon>
    </lineage>
</organism>
<gene>
    <name evidence="3" type="ORF">CJ030_MR1G017644</name>
</gene>
<protein>
    <recommendedName>
        <fullName evidence="2">Zinc knuckle CX2CX4HX4C domain-containing protein</fullName>
    </recommendedName>
</protein>
<sequence>MDNIGEHISFIHLKIRFLATQPLQPGFPYYCEDGASVWIGFKYERLSSFCFHCGLIDHTIGSYFQHPPHFQNYALTDKMRGFPPVAQVVEEKTEHFERGGTLVPQWTKSGLDWAGSEGSGERQMAAENGKKGGVVAENFVPQSRVIGNSKLDGAKPVLEGFLQKGTELPSIQKEDTRRDLGLGVDTNGLPEISRLVITINDLEESQQDLVSSQRGIVPDNKPSNAEGESGADLGWTNGLEMGPRSGDGLLGQAQQVNLYDLAQGRKKVWLK</sequence>
<evidence type="ECO:0000259" key="2">
    <source>
        <dbReference type="Pfam" id="PF14392"/>
    </source>
</evidence>
<comment type="caution">
    <text evidence="3">The sequence shown here is derived from an EMBL/GenBank/DDBJ whole genome shotgun (WGS) entry which is preliminary data.</text>
</comment>
<dbReference type="InterPro" id="IPR025836">
    <property type="entry name" value="Zn_knuckle_CX2CX4HX4C"/>
</dbReference>
<dbReference type="Proteomes" id="UP000516437">
    <property type="component" value="Chromosome 1"/>
</dbReference>
<evidence type="ECO:0000313" key="4">
    <source>
        <dbReference type="Proteomes" id="UP000516437"/>
    </source>
</evidence>
<dbReference type="EMBL" id="RXIC02000019">
    <property type="protein sequence ID" value="KAB1225266.1"/>
    <property type="molecule type" value="Genomic_DNA"/>
</dbReference>
<dbReference type="AlphaFoldDB" id="A0A6A1WL94"/>
<evidence type="ECO:0000313" key="3">
    <source>
        <dbReference type="EMBL" id="KAB1225266.1"/>
    </source>
</evidence>
<name>A0A6A1WL94_9ROSI</name>
<accession>A0A6A1WL94</accession>
<keyword evidence="4" id="KW-1185">Reference proteome</keyword>
<feature type="region of interest" description="Disordered" evidence="1">
    <location>
        <begin position="209"/>
        <end position="240"/>
    </location>
</feature>
<evidence type="ECO:0000256" key="1">
    <source>
        <dbReference type="SAM" id="MobiDB-lite"/>
    </source>
</evidence>
<dbReference type="OrthoDB" id="1707487at2759"/>